<dbReference type="InterPro" id="IPR005135">
    <property type="entry name" value="Endo/exonuclease/phosphatase"/>
</dbReference>
<keyword evidence="1" id="KW-1133">Transmembrane helix</keyword>
<feature type="transmembrane region" description="Helical" evidence="1">
    <location>
        <begin position="28"/>
        <end position="49"/>
    </location>
</feature>
<organism evidence="3 4">
    <name type="scientific">Fuerstiella marisgermanici</name>
    <dbReference type="NCBI Taxonomy" id="1891926"/>
    <lineage>
        <taxon>Bacteria</taxon>
        <taxon>Pseudomonadati</taxon>
        <taxon>Planctomycetota</taxon>
        <taxon>Planctomycetia</taxon>
        <taxon>Planctomycetales</taxon>
        <taxon>Planctomycetaceae</taxon>
        <taxon>Fuerstiella</taxon>
    </lineage>
</organism>
<keyword evidence="3" id="KW-0269">Exonuclease</keyword>
<sequence>MNPDEILQHESLNSPASSEFVRVLMRRLSTLLSVATVALAIVSLATLAARHHWLTDICANLRVQWVIGLLAVACGSVVTKSWRLFSVQIMLLIFHAPWFAVVLFPDETPTGPPQMTFATANVLTANRRYDEIEAQLLASNADVVAVLELSTPLRDHLQGRFAEQYPYSRESPQNGGNFGIGLYSRVPFQSAEIDYFNDARIASVIARVNLQDSELVIIATHTRPPVGAGGFAHRNRHLRMLADRVQEFRKAEPDVPVVVMGDLNLTPWSPVFADFAERAGLAPSRGRELTPTWYRFPLFPFGLVLDHVLATPDLTRVDYQVGSDMGSDHRIVTTGWKF</sequence>
<reference evidence="3 4" key="1">
    <citation type="journal article" date="2016" name="Front. Microbiol.">
        <title>Fuerstia marisgermanicae gen. nov., sp. nov., an Unusual Member of the Phylum Planctomycetes from the German Wadden Sea.</title>
        <authorList>
            <person name="Kohn T."/>
            <person name="Heuer A."/>
            <person name="Jogler M."/>
            <person name="Vollmers J."/>
            <person name="Boedeker C."/>
            <person name="Bunk B."/>
            <person name="Rast P."/>
            <person name="Borchert D."/>
            <person name="Glockner I."/>
            <person name="Freese H.M."/>
            <person name="Klenk H.P."/>
            <person name="Overmann J."/>
            <person name="Kaster A.K."/>
            <person name="Rohde M."/>
            <person name="Wiegand S."/>
            <person name="Jogler C."/>
        </authorList>
    </citation>
    <scope>NUCLEOTIDE SEQUENCE [LARGE SCALE GENOMIC DNA]</scope>
    <source>
        <strain evidence="3 4">NH11</strain>
    </source>
</reference>
<keyword evidence="4" id="KW-1185">Reference proteome</keyword>
<evidence type="ECO:0000313" key="4">
    <source>
        <dbReference type="Proteomes" id="UP000187735"/>
    </source>
</evidence>
<accession>A0A1P8WBN8</accession>
<dbReference type="AlphaFoldDB" id="A0A1P8WBN8"/>
<proteinExistence type="predicted"/>
<keyword evidence="1" id="KW-0812">Transmembrane</keyword>
<dbReference type="Proteomes" id="UP000187735">
    <property type="component" value="Chromosome"/>
</dbReference>
<evidence type="ECO:0000256" key="1">
    <source>
        <dbReference type="SAM" id="Phobius"/>
    </source>
</evidence>
<keyword evidence="3" id="KW-0540">Nuclease</keyword>
<feature type="transmembrane region" description="Helical" evidence="1">
    <location>
        <begin position="85"/>
        <end position="105"/>
    </location>
</feature>
<dbReference type="Pfam" id="PF03372">
    <property type="entry name" value="Exo_endo_phos"/>
    <property type="match status" value="1"/>
</dbReference>
<dbReference type="GO" id="GO:0004527">
    <property type="term" value="F:exonuclease activity"/>
    <property type="evidence" value="ECO:0007669"/>
    <property type="project" value="UniProtKB-KW"/>
</dbReference>
<evidence type="ECO:0000313" key="3">
    <source>
        <dbReference type="EMBL" id="APZ91480.1"/>
    </source>
</evidence>
<keyword evidence="3" id="KW-0255">Endonuclease</keyword>
<gene>
    <name evidence="3" type="ORF">Fuma_01068</name>
</gene>
<dbReference type="EMBL" id="CP017641">
    <property type="protein sequence ID" value="APZ91480.1"/>
    <property type="molecule type" value="Genomic_DNA"/>
</dbReference>
<dbReference type="GO" id="GO:0004519">
    <property type="term" value="F:endonuclease activity"/>
    <property type="evidence" value="ECO:0007669"/>
    <property type="project" value="UniProtKB-KW"/>
</dbReference>
<feature type="transmembrane region" description="Helical" evidence="1">
    <location>
        <begin position="61"/>
        <end position="79"/>
    </location>
</feature>
<feature type="domain" description="Endonuclease/exonuclease/phosphatase" evidence="2">
    <location>
        <begin position="118"/>
        <end position="329"/>
    </location>
</feature>
<keyword evidence="1" id="KW-0472">Membrane</keyword>
<evidence type="ECO:0000259" key="2">
    <source>
        <dbReference type="Pfam" id="PF03372"/>
    </source>
</evidence>
<dbReference type="InterPro" id="IPR036691">
    <property type="entry name" value="Endo/exonu/phosph_ase_sf"/>
</dbReference>
<keyword evidence="3" id="KW-0378">Hydrolase</keyword>
<dbReference type="SUPFAM" id="SSF56219">
    <property type="entry name" value="DNase I-like"/>
    <property type="match status" value="1"/>
</dbReference>
<dbReference type="STRING" id="1891926.Fuma_01068"/>
<name>A0A1P8WBN8_9PLAN</name>
<dbReference type="KEGG" id="fmr:Fuma_01068"/>
<protein>
    <submittedName>
        <fullName evidence="3">Endonuclease/Exonuclease/phosphatase family protein</fullName>
    </submittedName>
</protein>
<dbReference type="Gene3D" id="3.60.10.10">
    <property type="entry name" value="Endonuclease/exonuclease/phosphatase"/>
    <property type="match status" value="1"/>
</dbReference>